<evidence type="ECO:0000256" key="6">
    <source>
        <dbReference type="HAMAP-Rule" id="MF_00722"/>
    </source>
</evidence>
<dbReference type="PANTHER" id="PTHR38814">
    <property type="entry name" value="ENDONUCLEASE NUCS"/>
    <property type="match status" value="1"/>
</dbReference>
<keyword evidence="4 6" id="KW-0378">Hydrolase</keyword>
<accession>A0ABY7UWT6</accession>
<evidence type="ECO:0000256" key="3">
    <source>
        <dbReference type="ARBA" id="ARBA00022759"/>
    </source>
</evidence>
<keyword evidence="2 6" id="KW-0540">Nuclease</keyword>
<dbReference type="Pfam" id="PF01939">
    <property type="entry name" value="NucS_C"/>
    <property type="match status" value="1"/>
</dbReference>
<comment type="subcellular location">
    <subcellularLocation>
        <location evidence="6">Cytoplasm</location>
    </subcellularLocation>
</comment>
<dbReference type="EMBL" id="CP115165">
    <property type="protein sequence ID" value="WDA57362.1"/>
    <property type="molecule type" value="Genomic_DNA"/>
</dbReference>
<evidence type="ECO:0000256" key="1">
    <source>
        <dbReference type="ARBA" id="ARBA00022490"/>
    </source>
</evidence>
<dbReference type="EC" id="3.1.-.-" evidence="6"/>
<dbReference type="InterPro" id="IPR048301">
    <property type="entry name" value="NucS_C"/>
</dbReference>
<evidence type="ECO:0000256" key="5">
    <source>
        <dbReference type="ARBA" id="ARBA00023125"/>
    </source>
</evidence>
<dbReference type="NCBIfam" id="NF003270">
    <property type="entry name" value="PRK04247.1"/>
    <property type="match status" value="1"/>
</dbReference>
<gene>
    <name evidence="6 9" type="primary">nucS</name>
    <name evidence="9" type="ORF">M8445_08220</name>
</gene>
<name>A0ABY7UWT6_9DEIO</name>
<comment type="function">
    <text evidence="6">Cleaves both 3' and 5' ssDNA extremities of branched DNA structures.</text>
</comment>
<dbReference type="GO" id="GO:0004519">
    <property type="term" value="F:endonuclease activity"/>
    <property type="evidence" value="ECO:0007669"/>
    <property type="project" value="UniProtKB-KW"/>
</dbReference>
<evidence type="ECO:0000259" key="8">
    <source>
        <dbReference type="Pfam" id="PF21003"/>
    </source>
</evidence>
<evidence type="ECO:0000313" key="10">
    <source>
        <dbReference type="Proteomes" id="UP001217044"/>
    </source>
</evidence>
<keyword evidence="5 6" id="KW-0238">DNA-binding</keyword>
<dbReference type="InterPro" id="IPR049173">
    <property type="entry name" value="NucS_N_sf"/>
</dbReference>
<protein>
    <recommendedName>
        <fullName evidence="6">Endonuclease NucS</fullName>
        <ecNumber evidence="6">3.1.-.-</ecNumber>
    </recommendedName>
</protein>
<evidence type="ECO:0000256" key="4">
    <source>
        <dbReference type="ARBA" id="ARBA00022801"/>
    </source>
</evidence>
<dbReference type="HAMAP" id="MF_00722">
    <property type="entry name" value="NucS"/>
    <property type="match status" value="1"/>
</dbReference>
<evidence type="ECO:0000256" key="2">
    <source>
        <dbReference type="ARBA" id="ARBA00022722"/>
    </source>
</evidence>
<dbReference type="InterPro" id="IPR002793">
    <property type="entry name" value="Endonuclease_NucS"/>
</dbReference>
<organism evidence="9 10">
    <name type="scientific">Deinococcus aquaticus</name>
    <dbReference type="NCBI Taxonomy" id="328692"/>
    <lineage>
        <taxon>Bacteria</taxon>
        <taxon>Thermotogati</taxon>
        <taxon>Deinococcota</taxon>
        <taxon>Deinococci</taxon>
        <taxon>Deinococcales</taxon>
        <taxon>Deinococcaceae</taxon>
        <taxon>Deinococcus</taxon>
    </lineage>
</organism>
<dbReference type="RefSeq" id="WP_273987267.1">
    <property type="nucleotide sequence ID" value="NZ_BAABQT010000010.1"/>
</dbReference>
<keyword evidence="1 6" id="KW-0963">Cytoplasm</keyword>
<keyword evidence="10" id="KW-1185">Reference proteome</keyword>
<dbReference type="CDD" id="cd22341">
    <property type="entry name" value="NucS-like"/>
    <property type="match status" value="1"/>
</dbReference>
<evidence type="ECO:0000259" key="7">
    <source>
        <dbReference type="Pfam" id="PF01939"/>
    </source>
</evidence>
<dbReference type="Gene3D" id="3.40.1350.10">
    <property type="match status" value="1"/>
</dbReference>
<evidence type="ECO:0000313" key="9">
    <source>
        <dbReference type="EMBL" id="WDA57362.1"/>
    </source>
</evidence>
<feature type="domain" description="Endonuclease NucS C-terminal" evidence="7">
    <location>
        <begin position="147"/>
        <end position="252"/>
    </location>
</feature>
<dbReference type="Proteomes" id="UP001217044">
    <property type="component" value="Chromosome"/>
</dbReference>
<keyword evidence="3 6" id="KW-0255">Endonuclease</keyword>
<dbReference type="InterPro" id="IPR048302">
    <property type="entry name" value="NucS_N"/>
</dbReference>
<dbReference type="Pfam" id="PF21003">
    <property type="entry name" value="NucS_N"/>
    <property type="match status" value="1"/>
</dbReference>
<proteinExistence type="inferred from homology"/>
<sequence length="267" mass="28590">MDSAACALCCPARAAHLPMLIDSLTHPTPDALLTFLRAQLHARVTLHLAGEVEVLYAGRATSMAEAGDRLLLLKPDGSLQVHGPRGVKPVNWQPRTDHLSAELEDGCVVLHAERRSPAEVVRVRVIGCAQVTALHLGDEALFLLQGSEAQMQAALARTPDLIEPGLSVLNRELLVGVGGIDLYARDAQGRFVVVELKRGKAGHEAVHQLARYVQAVREQVPGTVRGILAAPDITVPALKVAQAAGLEYVKVEALPQVPEEALQPTLF</sequence>
<dbReference type="Gene3D" id="2.70.180.20">
    <property type="match status" value="1"/>
</dbReference>
<dbReference type="PANTHER" id="PTHR38814:SF1">
    <property type="entry name" value="ENDONUCLEASE NUCS"/>
    <property type="match status" value="1"/>
</dbReference>
<feature type="domain" description="Endonuclease NucS N-terminal PH-like" evidence="8">
    <location>
        <begin position="51"/>
        <end position="138"/>
    </location>
</feature>
<comment type="similarity">
    <text evidence="6">Belongs to the NucS endonuclease family.</text>
</comment>
<reference evidence="9 10" key="1">
    <citation type="submission" date="2022-12" db="EMBL/GenBank/DDBJ databases">
        <title>Genome Sequence of Deinococcus aquaticus Type Strain PB314.</title>
        <authorList>
            <person name="Albert C."/>
            <person name="Hill J."/>
            <person name="Boren L."/>
            <person name="Scholz-Ng S."/>
            <person name="Fatema N."/>
            <person name="Grosso R."/>
            <person name="Soboslay E."/>
            <person name="Tuohy J."/>
        </authorList>
    </citation>
    <scope>NUCLEOTIDE SEQUENCE [LARGE SCALE GENOMIC DNA]</scope>
    <source>
        <strain evidence="9 10">PB-314</strain>
    </source>
</reference>
<dbReference type="InterPro" id="IPR011856">
    <property type="entry name" value="tRNA_endonuc-like_dom_sf"/>
</dbReference>